<name>A0A9X3ZLE0_PASMD</name>
<comment type="caution">
    <text evidence="1">The sequence shown here is derived from an EMBL/GenBank/DDBJ whole genome shotgun (WGS) entry which is preliminary data.</text>
</comment>
<reference evidence="1" key="1">
    <citation type="submission" date="2022-07" db="EMBL/GenBank/DDBJ databases">
        <title>Genome-based characterization of novel serogroup A variants of Pasteurella multocida.</title>
        <authorList>
            <person name="Prajapati A."/>
            <person name="Yogisharadhya R."/>
            <person name="Mohanty N."/>
            <person name="Chanda M."/>
            <person name="Mendem S.K."/>
            <person name="Siddaramappa S."/>
            <person name="Shivachandra S.B."/>
        </authorList>
    </citation>
    <scope>NUCLEOTIDE SEQUENCE</scope>
    <source>
        <strain evidence="1">NIVEDIPm19</strain>
    </source>
</reference>
<dbReference type="InterPro" id="IPR024684">
    <property type="entry name" value="Tscrpt_act_PerC/SfV_Orf40"/>
</dbReference>
<evidence type="ECO:0000313" key="1">
    <source>
        <dbReference type="EMBL" id="MDA5623539.1"/>
    </source>
</evidence>
<dbReference type="Proteomes" id="UP001145481">
    <property type="component" value="Unassembled WGS sequence"/>
</dbReference>
<dbReference type="AlphaFoldDB" id="A0A9X3ZLE0"/>
<protein>
    <submittedName>
        <fullName evidence="1">ANR family transcriptional regulator</fullName>
    </submittedName>
</protein>
<accession>A0A9X3ZLE0</accession>
<dbReference type="NCBIfam" id="NF033650">
    <property type="entry name" value="ANR_neg_reg"/>
    <property type="match status" value="1"/>
</dbReference>
<evidence type="ECO:0000313" key="2">
    <source>
        <dbReference type="Proteomes" id="UP001145481"/>
    </source>
</evidence>
<gene>
    <name evidence="1" type="ORF">NM948_08315</name>
</gene>
<dbReference type="EMBL" id="JANJHC010000017">
    <property type="protein sequence ID" value="MDA5623539.1"/>
    <property type="molecule type" value="Genomic_DNA"/>
</dbReference>
<dbReference type="InterPro" id="IPR047666">
    <property type="entry name" value="ANR_neg_reg"/>
</dbReference>
<dbReference type="Pfam" id="PF06069">
    <property type="entry name" value="PerC"/>
    <property type="match status" value="1"/>
</dbReference>
<dbReference type="RefSeq" id="WP_271345550.1">
    <property type="nucleotide sequence ID" value="NZ_JANJHC010000017.1"/>
</dbReference>
<organism evidence="1 2">
    <name type="scientific">Pasteurella multocida</name>
    <dbReference type="NCBI Taxonomy" id="747"/>
    <lineage>
        <taxon>Bacteria</taxon>
        <taxon>Pseudomonadati</taxon>
        <taxon>Pseudomonadota</taxon>
        <taxon>Gammaproteobacteria</taxon>
        <taxon>Pasteurellales</taxon>
        <taxon>Pasteurellaceae</taxon>
        <taxon>Pasteurella</taxon>
    </lineage>
</organism>
<proteinExistence type="predicted"/>
<sequence length="66" mass="7699">MKKPTFNRFTHWSREASKLERAGKYADAAKAWDVAMLNVTGENKAWCENRMAFCERMAVRPFKEGE</sequence>